<comment type="caution">
    <text evidence="4">The sequence shown here is derived from an EMBL/GenBank/DDBJ whole genome shotgun (WGS) entry which is preliminary data.</text>
</comment>
<dbReference type="AlphaFoldDB" id="A0A917YAQ8"/>
<keyword evidence="2" id="KW-0804">Transcription</keyword>
<sequence>MAGTQNREDIPMFAPSQECGTFRELLAGHALNALTPDESSAVGAHLATCSACRDEHGCLAAVAAHLSLLRDELTSDTYRQPLGRRRPTRDAQAKRLTLSQWVSMKPCVSAR</sequence>
<gene>
    <name evidence="4" type="ORF">GCM10011579_067280</name>
</gene>
<evidence type="ECO:0000313" key="5">
    <source>
        <dbReference type="Proteomes" id="UP000600365"/>
    </source>
</evidence>
<dbReference type="Gene3D" id="1.10.10.1320">
    <property type="entry name" value="Anti-sigma factor, zinc-finger domain"/>
    <property type="match status" value="1"/>
</dbReference>
<keyword evidence="5" id="KW-1185">Reference proteome</keyword>
<dbReference type="InterPro" id="IPR027383">
    <property type="entry name" value="Znf_put"/>
</dbReference>
<dbReference type="Proteomes" id="UP000600365">
    <property type="component" value="Unassembled WGS sequence"/>
</dbReference>
<keyword evidence="1" id="KW-0805">Transcription regulation</keyword>
<evidence type="ECO:0000256" key="1">
    <source>
        <dbReference type="ARBA" id="ARBA00023015"/>
    </source>
</evidence>
<proteinExistence type="predicted"/>
<organism evidence="4 5">
    <name type="scientific">Streptomyces albiflavescens</name>
    <dbReference type="NCBI Taxonomy" id="1623582"/>
    <lineage>
        <taxon>Bacteria</taxon>
        <taxon>Bacillati</taxon>
        <taxon>Actinomycetota</taxon>
        <taxon>Actinomycetes</taxon>
        <taxon>Kitasatosporales</taxon>
        <taxon>Streptomycetaceae</taxon>
        <taxon>Streptomyces</taxon>
    </lineage>
</organism>
<evidence type="ECO:0000259" key="3">
    <source>
        <dbReference type="Pfam" id="PF13490"/>
    </source>
</evidence>
<protein>
    <recommendedName>
        <fullName evidence="3">Putative zinc-finger domain-containing protein</fullName>
    </recommendedName>
</protein>
<dbReference type="InterPro" id="IPR041916">
    <property type="entry name" value="Anti_sigma_zinc_sf"/>
</dbReference>
<evidence type="ECO:0000256" key="2">
    <source>
        <dbReference type="ARBA" id="ARBA00023163"/>
    </source>
</evidence>
<feature type="domain" description="Putative zinc-finger" evidence="3">
    <location>
        <begin position="19"/>
        <end position="53"/>
    </location>
</feature>
<evidence type="ECO:0000313" key="4">
    <source>
        <dbReference type="EMBL" id="GGN81110.1"/>
    </source>
</evidence>
<name>A0A917YAQ8_9ACTN</name>
<accession>A0A917YAQ8</accession>
<dbReference type="EMBL" id="BMMM01000014">
    <property type="protein sequence ID" value="GGN81110.1"/>
    <property type="molecule type" value="Genomic_DNA"/>
</dbReference>
<dbReference type="Pfam" id="PF13490">
    <property type="entry name" value="zf-HC2"/>
    <property type="match status" value="1"/>
</dbReference>
<reference evidence="4 5" key="1">
    <citation type="journal article" date="2014" name="Int. J. Syst. Evol. Microbiol.">
        <title>Complete genome sequence of Corynebacterium casei LMG S-19264T (=DSM 44701T), isolated from a smear-ripened cheese.</title>
        <authorList>
            <consortium name="US DOE Joint Genome Institute (JGI-PGF)"/>
            <person name="Walter F."/>
            <person name="Albersmeier A."/>
            <person name="Kalinowski J."/>
            <person name="Ruckert C."/>
        </authorList>
    </citation>
    <scope>NUCLEOTIDE SEQUENCE [LARGE SCALE GENOMIC DNA]</scope>
    <source>
        <strain evidence="4 5">CGMCC 4.7111</strain>
    </source>
</reference>